<protein>
    <submittedName>
        <fullName evidence="1">Uncharacterized protein</fullName>
    </submittedName>
</protein>
<dbReference type="EMBL" id="JQ844234">
    <property type="protein sequence ID" value="AGS53495.1"/>
    <property type="molecule type" value="Genomic_DNA"/>
</dbReference>
<accession>A0A806KFU2</accession>
<evidence type="ECO:0000313" key="1">
    <source>
        <dbReference type="EMBL" id="AGS53495.1"/>
    </source>
</evidence>
<proteinExistence type="predicted"/>
<name>A0A806KFU2_9BACT</name>
<organism evidence="1">
    <name type="scientific">uncultured bacterium contig00038</name>
    <dbReference type="NCBI Taxonomy" id="1181526"/>
    <lineage>
        <taxon>Bacteria</taxon>
        <taxon>environmental samples</taxon>
    </lineage>
</organism>
<sequence>MKEKDLAFVGREARISLQDEVKDELLRKVLPAPRVVEIAWDLKKGVLWTTASNARAQSLLVGLSMKSFGIELRPLAPLLLAGQVSPHIPVENLTAIEPYNLSVGEA</sequence>
<dbReference type="AlphaFoldDB" id="A0A806KFU2"/>
<reference evidence="1" key="1">
    <citation type="submission" date="2012-03" db="EMBL/GenBank/DDBJ databases">
        <title>Functional metagenomics reveals considerable lignocellulase gene clusters in the gut microbiome of a wood-feeding higher termite.</title>
        <authorList>
            <person name="Liu N."/>
        </authorList>
    </citation>
    <scope>NUCLEOTIDE SEQUENCE</scope>
</reference>